<keyword evidence="3" id="KW-1185">Reference proteome</keyword>
<reference evidence="2 3" key="1">
    <citation type="submission" date="2019-07" db="EMBL/GenBank/DDBJ databases">
        <title>R&amp;d 2014.</title>
        <authorList>
            <person name="Klenk H.-P."/>
        </authorList>
    </citation>
    <scope>NUCLEOTIDE SEQUENCE [LARGE SCALE GENOMIC DNA]</scope>
    <source>
        <strain evidence="2 3">DSM 43912</strain>
    </source>
</reference>
<accession>A0A562WR81</accession>
<feature type="region of interest" description="Disordered" evidence="1">
    <location>
        <begin position="1"/>
        <end position="22"/>
    </location>
</feature>
<evidence type="ECO:0000313" key="3">
    <source>
        <dbReference type="Proteomes" id="UP000319728"/>
    </source>
</evidence>
<dbReference type="Proteomes" id="UP000319728">
    <property type="component" value="Unassembled WGS sequence"/>
</dbReference>
<name>A0A562WR81_9ACTN</name>
<comment type="caution">
    <text evidence="2">The sequence shown here is derived from an EMBL/GenBank/DDBJ whole genome shotgun (WGS) entry which is preliminary data.</text>
</comment>
<gene>
    <name evidence="2" type="ORF">JD81_05902</name>
</gene>
<dbReference type="AlphaFoldDB" id="A0A562WR81"/>
<protein>
    <submittedName>
        <fullName evidence="2">Uncharacterized protein</fullName>
    </submittedName>
</protein>
<dbReference type="EMBL" id="VLLP01000001">
    <property type="protein sequence ID" value="TWJ32327.1"/>
    <property type="molecule type" value="Genomic_DNA"/>
</dbReference>
<proteinExistence type="predicted"/>
<evidence type="ECO:0000256" key="1">
    <source>
        <dbReference type="SAM" id="MobiDB-lite"/>
    </source>
</evidence>
<sequence length="81" mass="8833">MRKGARSRVLRPATVPGEDRNALTLNGQTTAADVVRRVRRNFRPAPQKDVVYGRSGMSSNGWNRLAIVLACSLPGLVISMV</sequence>
<evidence type="ECO:0000313" key="2">
    <source>
        <dbReference type="EMBL" id="TWJ32327.1"/>
    </source>
</evidence>
<organism evidence="2 3">
    <name type="scientific">Micromonospora sagamiensis</name>
    <dbReference type="NCBI Taxonomy" id="47875"/>
    <lineage>
        <taxon>Bacteria</taxon>
        <taxon>Bacillati</taxon>
        <taxon>Actinomycetota</taxon>
        <taxon>Actinomycetes</taxon>
        <taxon>Micromonosporales</taxon>
        <taxon>Micromonosporaceae</taxon>
        <taxon>Micromonospora</taxon>
    </lineage>
</organism>